<gene>
    <name evidence="2" type="ORF">BSZ36_04030</name>
</gene>
<comment type="caution">
    <text evidence="2">The sequence shown here is derived from an EMBL/GenBank/DDBJ whole genome shotgun (WGS) entry which is preliminary data.</text>
</comment>
<organism evidence="2 3">
    <name type="scientific">Rubricoccus marinus</name>
    <dbReference type="NCBI Taxonomy" id="716817"/>
    <lineage>
        <taxon>Bacteria</taxon>
        <taxon>Pseudomonadati</taxon>
        <taxon>Rhodothermota</taxon>
        <taxon>Rhodothermia</taxon>
        <taxon>Rhodothermales</taxon>
        <taxon>Rubricoccaceae</taxon>
        <taxon>Rubricoccus</taxon>
    </lineage>
</organism>
<keyword evidence="3" id="KW-1185">Reference proteome</keyword>
<evidence type="ECO:0000313" key="3">
    <source>
        <dbReference type="Proteomes" id="UP000216446"/>
    </source>
</evidence>
<keyword evidence="1" id="KW-0732">Signal</keyword>
<dbReference type="Proteomes" id="UP000216446">
    <property type="component" value="Unassembled WGS sequence"/>
</dbReference>
<dbReference type="AlphaFoldDB" id="A0A259TXE5"/>
<accession>A0A259TXE5</accession>
<sequence length="370" mass="39684">MRALLLLVLLASGAAAQEAPCDGEALLLERAPTLHQMLRDPAWVEVILSSPVEEYQGDVREAASLMGEYACHYVGAVATDDNDPYLLLFVREQLVALLSEPVGIWSAALEWESFAGTEGPAMRAAFAREVEALGFRPVYAEGTLVALSYGALEFGADRGVAHDLALYVDVQEALGRLTPSDLDVGDLRAEADVLGRAEQLLTRYPSSAFGERVRSPFARALTLLASLHPVAGAETWQVGVGGANGLPFGGDREALVYFLTTYPESKYVAVFERLLASPPLAIPQGGLDMIVVGSSGSSEGATALSQSMLDAGIDVVGPVQLVSQEWGVAFRYYPADDPRLVEAEARARDLGLTPSRERVDAGRLNHIDWR</sequence>
<feature type="signal peptide" evidence="1">
    <location>
        <begin position="1"/>
        <end position="16"/>
    </location>
</feature>
<feature type="chain" id="PRO_5012492069" evidence="1">
    <location>
        <begin position="17"/>
        <end position="370"/>
    </location>
</feature>
<protein>
    <submittedName>
        <fullName evidence="2">Uncharacterized protein</fullName>
    </submittedName>
</protein>
<reference evidence="2 3" key="1">
    <citation type="submission" date="2016-11" db="EMBL/GenBank/DDBJ databases">
        <title>Study of marine rhodopsin-containing bacteria.</title>
        <authorList>
            <person name="Yoshizawa S."/>
            <person name="Kumagai Y."/>
            <person name="Kogure K."/>
        </authorList>
    </citation>
    <scope>NUCLEOTIDE SEQUENCE [LARGE SCALE GENOMIC DNA]</scope>
    <source>
        <strain evidence="2 3">SG-29</strain>
    </source>
</reference>
<dbReference type="InParanoid" id="A0A259TXE5"/>
<evidence type="ECO:0000313" key="2">
    <source>
        <dbReference type="EMBL" id="OZC02228.1"/>
    </source>
</evidence>
<name>A0A259TXE5_9BACT</name>
<dbReference type="RefSeq" id="WP_094546261.1">
    <property type="nucleotide sequence ID" value="NZ_MQWB01000001.1"/>
</dbReference>
<dbReference type="EMBL" id="MQWB01000001">
    <property type="protein sequence ID" value="OZC02228.1"/>
    <property type="molecule type" value="Genomic_DNA"/>
</dbReference>
<proteinExistence type="predicted"/>
<evidence type="ECO:0000256" key="1">
    <source>
        <dbReference type="SAM" id="SignalP"/>
    </source>
</evidence>